<reference evidence="2" key="1">
    <citation type="submission" date="2022-11" db="UniProtKB">
        <authorList>
            <consortium name="WormBaseParasite"/>
        </authorList>
    </citation>
    <scope>IDENTIFICATION</scope>
</reference>
<dbReference type="WBParaSite" id="PS1159_v2.g9492.t1">
    <property type="protein sequence ID" value="PS1159_v2.g9492.t1"/>
    <property type="gene ID" value="PS1159_v2.g9492"/>
</dbReference>
<protein>
    <submittedName>
        <fullName evidence="2">Uncharacterized protein</fullName>
    </submittedName>
</protein>
<proteinExistence type="predicted"/>
<evidence type="ECO:0000313" key="2">
    <source>
        <dbReference type="WBParaSite" id="PS1159_v2.g9492.t1"/>
    </source>
</evidence>
<accession>A0AC35GX11</accession>
<dbReference type="Proteomes" id="UP000887580">
    <property type="component" value="Unplaced"/>
</dbReference>
<evidence type="ECO:0000313" key="1">
    <source>
        <dbReference type="Proteomes" id="UP000887580"/>
    </source>
</evidence>
<name>A0AC35GX11_9BILA</name>
<organism evidence="1 2">
    <name type="scientific">Panagrolaimus sp. PS1159</name>
    <dbReference type="NCBI Taxonomy" id="55785"/>
    <lineage>
        <taxon>Eukaryota</taxon>
        <taxon>Metazoa</taxon>
        <taxon>Ecdysozoa</taxon>
        <taxon>Nematoda</taxon>
        <taxon>Chromadorea</taxon>
        <taxon>Rhabditida</taxon>
        <taxon>Tylenchina</taxon>
        <taxon>Panagrolaimomorpha</taxon>
        <taxon>Panagrolaimoidea</taxon>
        <taxon>Panagrolaimidae</taxon>
        <taxon>Panagrolaimus</taxon>
    </lineage>
</organism>
<sequence>MNVFDLYDSDDLNNFVDTLEGLTVNETYTGNSVYQITSKSGCFTIFCAEKDISVLSTVLFRMQKGM</sequence>